<reference evidence="2" key="1">
    <citation type="journal article" date="2020" name="Stud. Mycol.">
        <title>101 Dothideomycetes genomes: a test case for predicting lifestyles and emergence of pathogens.</title>
        <authorList>
            <person name="Haridas S."/>
            <person name="Albert R."/>
            <person name="Binder M."/>
            <person name="Bloem J."/>
            <person name="Labutti K."/>
            <person name="Salamov A."/>
            <person name="Andreopoulos B."/>
            <person name="Baker S."/>
            <person name="Barry K."/>
            <person name="Bills G."/>
            <person name="Bluhm B."/>
            <person name="Cannon C."/>
            <person name="Castanera R."/>
            <person name="Culley D."/>
            <person name="Daum C."/>
            <person name="Ezra D."/>
            <person name="Gonzalez J."/>
            <person name="Henrissat B."/>
            <person name="Kuo A."/>
            <person name="Liang C."/>
            <person name="Lipzen A."/>
            <person name="Lutzoni F."/>
            <person name="Magnuson J."/>
            <person name="Mondo S."/>
            <person name="Nolan M."/>
            <person name="Ohm R."/>
            <person name="Pangilinan J."/>
            <person name="Park H.-J."/>
            <person name="Ramirez L."/>
            <person name="Alfaro M."/>
            <person name="Sun H."/>
            <person name="Tritt A."/>
            <person name="Yoshinaga Y."/>
            <person name="Zwiers L.-H."/>
            <person name="Turgeon B."/>
            <person name="Goodwin S."/>
            <person name="Spatafora J."/>
            <person name="Crous P."/>
            <person name="Grigoriev I."/>
        </authorList>
    </citation>
    <scope>NUCLEOTIDE SEQUENCE</scope>
    <source>
        <strain evidence="2">CBS 269.34</strain>
    </source>
</reference>
<proteinExistence type="predicted"/>
<gene>
    <name evidence="2" type="ORF">BU16DRAFT_554040</name>
</gene>
<dbReference type="EMBL" id="MU004181">
    <property type="protein sequence ID" value="KAF2501982.1"/>
    <property type="molecule type" value="Genomic_DNA"/>
</dbReference>
<organism evidence="2 3">
    <name type="scientific">Lophium mytilinum</name>
    <dbReference type="NCBI Taxonomy" id="390894"/>
    <lineage>
        <taxon>Eukaryota</taxon>
        <taxon>Fungi</taxon>
        <taxon>Dikarya</taxon>
        <taxon>Ascomycota</taxon>
        <taxon>Pezizomycotina</taxon>
        <taxon>Dothideomycetes</taxon>
        <taxon>Pleosporomycetidae</taxon>
        <taxon>Mytilinidiales</taxon>
        <taxon>Mytilinidiaceae</taxon>
        <taxon>Lophium</taxon>
    </lineage>
</organism>
<dbReference type="OrthoDB" id="62952at2759"/>
<protein>
    <submittedName>
        <fullName evidence="2">Uncharacterized protein</fullName>
    </submittedName>
</protein>
<dbReference type="AlphaFoldDB" id="A0A6A6RC77"/>
<evidence type="ECO:0000313" key="3">
    <source>
        <dbReference type="Proteomes" id="UP000799750"/>
    </source>
</evidence>
<dbReference type="InterPro" id="IPR038883">
    <property type="entry name" value="AN11006-like"/>
</dbReference>
<dbReference type="PANTHER" id="PTHR42085:SF4">
    <property type="entry name" value="F-BOX DOMAIN-CONTAINING PROTEIN"/>
    <property type="match status" value="1"/>
</dbReference>
<feature type="compositionally biased region" description="Basic and acidic residues" evidence="1">
    <location>
        <begin position="23"/>
        <end position="34"/>
    </location>
</feature>
<dbReference type="PANTHER" id="PTHR42085">
    <property type="entry name" value="F-BOX DOMAIN-CONTAINING PROTEIN"/>
    <property type="match status" value="1"/>
</dbReference>
<sequence>MGKRGRAQPDGGQKKRAKQRKTAAKDQEVLTESQRAENHKRDCYRLGAFPLLALPGELRNRVYEFALVCQKILIEEYSTRRCLKPGDYDSFCKTPEEQVANTQTCLDLLRVSRQVRNESRPIFYGKNVFHFSTSLYGNANSVLTFLELRPDEVLRNWLQQIHIGPLAPTNWPSFQALGDFLAQQKLPLRYLGLLFEAFVPIVTIEDDGSWAWQWADMFRHTSDDHDAMQYFLSALRTAIPTRTLALMITTPATYMNYGAPRTQHPTIRHAVAFMAFLRSKLLLDAEKFGLGERGIEVERTWALREDMKTKSSKDNRRLFRDPKNRVVSLLKLQCKDNSQGRSLLEEGGEEVELKRREEMALAEKGPFDLRQP</sequence>
<name>A0A6A6RC77_9PEZI</name>
<dbReference type="Proteomes" id="UP000799750">
    <property type="component" value="Unassembled WGS sequence"/>
</dbReference>
<evidence type="ECO:0000256" key="1">
    <source>
        <dbReference type="SAM" id="MobiDB-lite"/>
    </source>
</evidence>
<accession>A0A6A6RC77</accession>
<keyword evidence="3" id="KW-1185">Reference proteome</keyword>
<evidence type="ECO:0000313" key="2">
    <source>
        <dbReference type="EMBL" id="KAF2501982.1"/>
    </source>
</evidence>
<feature type="region of interest" description="Disordered" evidence="1">
    <location>
        <begin position="1"/>
        <end position="34"/>
    </location>
</feature>